<keyword evidence="2" id="KW-1185">Reference proteome</keyword>
<organism evidence="1 2">
    <name type="scientific">Peltaster fructicola</name>
    <dbReference type="NCBI Taxonomy" id="286661"/>
    <lineage>
        <taxon>Eukaryota</taxon>
        <taxon>Fungi</taxon>
        <taxon>Dikarya</taxon>
        <taxon>Ascomycota</taxon>
        <taxon>Pezizomycotina</taxon>
        <taxon>Dothideomycetes</taxon>
        <taxon>Dothideomycetes incertae sedis</taxon>
        <taxon>Peltaster</taxon>
    </lineage>
</organism>
<protein>
    <recommendedName>
        <fullName evidence="3">BTB domain-containing protein</fullName>
    </recommendedName>
</protein>
<evidence type="ECO:0008006" key="3">
    <source>
        <dbReference type="Google" id="ProtNLM"/>
    </source>
</evidence>
<reference evidence="1 2" key="1">
    <citation type="journal article" date="2016" name="Sci. Rep.">
        <title>Peltaster fructicola genome reveals evolution from an invasive phytopathogen to an ectophytic parasite.</title>
        <authorList>
            <person name="Xu C."/>
            <person name="Chen H."/>
            <person name="Gleason M.L."/>
            <person name="Xu J.R."/>
            <person name="Liu H."/>
            <person name="Zhang R."/>
            <person name="Sun G."/>
        </authorList>
    </citation>
    <scope>NUCLEOTIDE SEQUENCE [LARGE SCALE GENOMIC DNA]</scope>
    <source>
        <strain evidence="1 2">LNHT1506</strain>
    </source>
</reference>
<dbReference type="OrthoDB" id="5398371at2759"/>
<gene>
    <name evidence="1" type="ORF">AMS68_001788</name>
</gene>
<evidence type="ECO:0000313" key="1">
    <source>
        <dbReference type="EMBL" id="QIW96270.1"/>
    </source>
</evidence>
<evidence type="ECO:0000313" key="2">
    <source>
        <dbReference type="Proteomes" id="UP000503462"/>
    </source>
</evidence>
<accession>A0A6H0XNP2</accession>
<dbReference type="AlphaFoldDB" id="A0A6H0XNP2"/>
<sequence>MDNSAELAGKPQQHIVQIANDGDMVVMVEHTAGDFVHSTSLKLPSATLRLKSRYFDRLLQNDRFGEGVHVHQRHAALTKQYPTPGLIPLDELPVLRVEHLGRISSVKSIEPLLSDFFTILLDHELHTIPPVVNLANLAIVADRFDALDAVRQYIRRKKTIKAIEGKTTPKQETALTEEKMRQRLLVGLMLDHGAWVEKYSARLITKGLMLREISEADALWWDLPGRVEEELSSRRAYALDTIQALQAHFLEAYSTRARQCRLGYDSSAECDSFQFGEMVRFFMKISTLRLQGRLLSTDETSFEYEGDLFLLIERLKQIPEYQVDRNHSHCGIRTRLIPLLDLIASNLQGIGICGECWLENWTKHAWIELKRPLSWTRDRHTGNGAIAGHERRHDLVRSLFLAVDRVWT</sequence>
<dbReference type="EMBL" id="CP051139">
    <property type="protein sequence ID" value="QIW96270.1"/>
    <property type="molecule type" value="Genomic_DNA"/>
</dbReference>
<name>A0A6H0XNP2_9PEZI</name>
<proteinExistence type="predicted"/>
<dbReference type="Proteomes" id="UP000503462">
    <property type="component" value="Chromosome 1"/>
</dbReference>